<dbReference type="RefSeq" id="WP_118325446.1">
    <property type="nucleotide sequence ID" value="NZ_CATXNH010000003.1"/>
</dbReference>
<evidence type="ECO:0000256" key="4">
    <source>
        <dbReference type="ARBA" id="ARBA00022842"/>
    </source>
</evidence>
<dbReference type="Gene3D" id="3.40.50.1000">
    <property type="entry name" value="HAD superfamily/HAD-like"/>
    <property type="match status" value="1"/>
</dbReference>
<dbReference type="InterPro" id="IPR023198">
    <property type="entry name" value="PGP-like_dom2"/>
</dbReference>
<dbReference type="InterPro" id="IPR051600">
    <property type="entry name" value="Beta-PGM-like"/>
</dbReference>
<protein>
    <submittedName>
        <fullName evidence="6">HAD family phosphatase</fullName>
    </submittedName>
</protein>
<dbReference type="Proteomes" id="UP000265489">
    <property type="component" value="Unassembled WGS sequence"/>
</dbReference>
<dbReference type="InterPro" id="IPR041492">
    <property type="entry name" value="HAD_2"/>
</dbReference>
<dbReference type="Pfam" id="PF13419">
    <property type="entry name" value="HAD_2"/>
    <property type="match status" value="1"/>
</dbReference>
<evidence type="ECO:0000313" key="7">
    <source>
        <dbReference type="Proteomes" id="UP000265489"/>
    </source>
</evidence>
<gene>
    <name evidence="6" type="ORF">DWW32_08315</name>
</gene>
<dbReference type="GO" id="GO:0046872">
    <property type="term" value="F:metal ion binding"/>
    <property type="evidence" value="ECO:0007669"/>
    <property type="project" value="UniProtKB-KW"/>
</dbReference>
<dbReference type="Gene3D" id="1.10.150.240">
    <property type="entry name" value="Putative phosphatase, domain 2"/>
    <property type="match status" value="1"/>
</dbReference>
<comment type="cofactor">
    <cofactor evidence="1">
        <name>Mg(2+)</name>
        <dbReference type="ChEBI" id="CHEBI:18420"/>
    </cofactor>
</comment>
<dbReference type="InterPro" id="IPR023214">
    <property type="entry name" value="HAD_sf"/>
</dbReference>
<dbReference type="SUPFAM" id="SSF56784">
    <property type="entry name" value="HAD-like"/>
    <property type="match status" value="1"/>
</dbReference>
<organism evidence="6 7">
    <name type="scientific">Holdemanella biformis</name>
    <dbReference type="NCBI Taxonomy" id="1735"/>
    <lineage>
        <taxon>Bacteria</taxon>
        <taxon>Bacillati</taxon>
        <taxon>Bacillota</taxon>
        <taxon>Erysipelotrichia</taxon>
        <taxon>Erysipelotrichales</taxon>
        <taxon>Erysipelotrichaceae</taxon>
        <taxon>Holdemanella</taxon>
    </lineage>
</organism>
<dbReference type="InterPro" id="IPR036412">
    <property type="entry name" value="HAD-like_sf"/>
</dbReference>
<evidence type="ECO:0000256" key="1">
    <source>
        <dbReference type="ARBA" id="ARBA00001946"/>
    </source>
</evidence>
<dbReference type="InterPro" id="IPR006439">
    <property type="entry name" value="HAD-SF_hydro_IA"/>
</dbReference>
<dbReference type="PANTHER" id="PTHR46193">
    <property type="entry name" value="6-PHOSPHOGLUCONATE PHOSPHATASE"/>
    <property type="match status" value="1"/>
</dbReference>
<dbReference type="SFLD" id="SFLDG01129">
    <property type="entry name" value="C1.5:_HAD__Beta-PGM__Phosphata"/>
    <property type="match status" value="1"/>
</dbReference>
<keyword evidence="3" id="KW-0479">Metal-binding</keyword>
<dbReference type="SFLD" id="SFLDS00003">
    <property type="entry name" value="Haloacid_Dehalogenase"/>
    <property type="match status" value="1"/>
</dbReference>
<reference evidence="6 7" key="1">
    <citation type="submission" date="2018-08" db="EMBL/GenBank/DDBJ databases">
        <title>A genome reference for cultivated species of the human gut microbiota.</title>
        <authorList>
            <person name="Zou Y."/>
            <person name="Xue W."/>
            <person name="Luo G."/>
        </authorList>
    </citation>
    <scope>NUCLEOTIDE SEQUENCE [LARGE SCALE GENOMIC DNA]</scope>
    <source>
        <strain evidence="6 7">AF15-20</strain>
    </source>
</reference>
<evidence type="ECO:0000256" key="5">
    <source>
        <dbReference type="ARBA" id="ARBA00023277"/>
    </source>
</evidence>
<evidence type="ECO:0000313" key="6">
    <source>
        <dbReference type="EMBL" id="RGU90789.1"/>
    </source>
</evidence>
<sequence length="208" mass="24482">METILFDLDDTLIESMHVWEDAIIHLFKKMNLYMSMEEARQIFFTMKFSEVLTYIKERFHTKQDEAWMFNEVNEDILNQYAYHIEAKKGALDYIKKCALENKKMAVLTSNTRALSEKVLDRLGMLEYMENVYSADELKMSKREVDIYEYVLKDLNTTAESTIVFEDSMYAINTAQSLNIECIGLVNPNNQKVFEKNHVKTIVDFTELC</sequence>
<keyword evidence="4" id="KW-0460">Magnesium</keyword>
<evidence type="ECO:0000256" key="2">
    <source>
        <dbReference type="ARBA" id="ARBA00006171"/>
    </source>
</evidence>
<comment type="caution">
    <text evidence="6">The sequence shown here is derived from an EMBL/GenBank/DDBJ whole genome shotgun (WGS) entry which is preliminary data.</text>
</comment>
<comment type="similarity">
    <text evidence="2">Belongs to the HAD-like hydrolase superfamily. CbbY/CbbZ/Gph/YieH family.</text>
</comment>
<evidence type="ECO:0000256" key="3">
    <source>
        <dbReference type="ARBA" id="ARBA00022723"/>
    </source>
</evidence>
<dbReference type="GO" id="GO:0003824">
    <property type="term" value="F:catalytic activity"/>
    <property type="evidence" value="ECO:0007669"/>
    <property type="project" value="UniProtKB-ARBA"/>
</dbReference>
<dbReference type="NCBIfam" id="TIGR01509">
    <property type="entry name" value="HAD-SF-IA-v3"/>
    <property type="match status" value="1"/>
</dbReference>
<dbReference type="AlphaFoldDB" id="A0A395W968"/>
<proteinExistence type="inferred from homology"/>
<keyword evidence="5" id="KW-0119">Carbohydrate metabolism</keyword>
<dbReference type="GeneID" id="66579876"/>
<dbReference type="EMBL" id="QRYQ01000015">
    <property type="protein sequence ID" value="RGU90789.1"/>
    <property type="molecule type" value="Genomic_DNA"/>
</dbReference>
<dbReference type="PANTHER" id="PTHR46193:SF18">
    <property type="entry name" value="HEXITOL PHOSPHATASE B"/>
    <property type="match status" value="1"/>
</dbReference>
<name>A0A395W968_9FIRM</name>
<accession>A0A395W968</accession>